<name>A0A432GGC8_9DELT</name>
<accession>A0A432GGC8</accession>
<proteinExistence type="predicted"/>
<evidence type="ECO:0000313" key="2">
    <source>
        <dbReference type="Proteomes" id="UP000287176"/>
    </source>
</evidence>
<gene>
    <name evidence="1" type="ORF">DSY94_09345</name>
</gene>
<comment type="caution">
    <text evidence="1">The sequence shown here is derived from an EMBL/GenBank/DDBJ whole genome shotgun (WGS) entry which is preliminary data.</text>
</comment>
<feature type="non-terminal residue" evidence="1">
    <location>
        <position position="1"/>
    </location>
</feature>
<sequence length="94" mass="10367">ELAQNLTLLHSKVDLSNQEEAIADAESLAPVLKMIQQLAENGDAQALEYVTELERYVQGGVHSEILQALIHSLEDYEFGHAAKLAESLIDQSYS</sequence>
<dbReference type="Proteomes" id="UP000287176">
    <property type="component" value="Unassembled WGS sequence"/>
</dbReference>
<dbReference type="AlphaFoldDB" id="A0A432GGC8"/>
<organism evidence="1 2">
    <name type="scientific">SAR324 cluster bacterium</name>
    <dbReference type="NCBI Taxonomy" id="2024889"/>
    <lineage>
        <taxon>Bacteria</taxon>
        <taxon>Deltaproteobacteria</taxon>
        <taxon>SAR324 cluster</taxon>
    </lineage>
</organism>
<evidence type="ECO:0000313" key="1">
    <source>
        <dbReference type="EMBL" id="RTZ82937.1"/>
    </source>
</evidence>
<dbReference type="EMBL" id="QNZI01000241">
    <property type="protein sequence ID" value="RTZ82937.1"/>
    <property type="molecule type" value="Genomic_DNA"/>
</dbReference>
<protein>
    <submittedName>
        <fullName evidence="1">Uncharacterized protein</fullName>
    </submittedName>
</protein>
<reference evidence="1 2" key="1">
    <citation type="submission" date="2018-06" db="EMBL/GenBank/DDBJ databases">
        <title>Combined omics and stable isotope probing to characterize newly discovered Mariana Back-Arc vent microbial communities.</title>
        <authorList>
            <person name="Trembath-Reichert E."/>
            <person name="Huber J.A."/>
        </authorList>
    </citation>
    <scope>NUCLEOTIDE SEQUENCE [LARGE SCALE GENOMIC DNA]</scope>
    <source>
        <strain evidence="1">MAG 24</strain>
    </source>
</reference>